<dbReference type="GO" id="GO:0008270">
    <property type="term" value="F:zinc ion binding"/>
    <property type="evidence" value="ECO:0007669"/>
    <property type="project" value="InterPro"/>
</dbReference>
<dbReference type="InterPro" id="IPR001138">
    <property type="entry name" value="Zn2Cys6_DnaBD"/>
</dbReference>
<dbReference type="GO" id="GO:0003677">
    <property type="term" value="F:DNA binding"/>
    <property type="evidence" value="ECO:0007669"/>
    <property type="project" value="InterPro"/>
</dbReference>
<dbReference type="Pfam" id="PF00172">
    <property type="entry name" value="Zn_clus"/>
    <property type="match status" value="1"/>
</dbReference>
<reference evidence="6" key="1">
    <citation type="journal article" date="2023" name="Mol. Phylogenet. Evol.">
        <title>Genome-scale phylogeny and comparative genomics of the fungal order Sordariales.</title>
        <authorList>
            <person name="Hensen N."/>
            <person name="Bonometti L."/>
            <person name="Westerberg I."/>
            <person name="Brannstrom I.O."/>
            <person name="Guillou S."/>
            <person name="Cros-Aarteil S."/>
            <person name="Calhoun S."/>
            <person name="Haridas S."/>
            <person name="Kuo A."/>
            <person name="Mondo S."/>
            <person name="Pangilinan J."/>
            <person name="Riley R."/>
            <person name="LaButti K."/>
            <person name="Andreopoulos B."/>
            <person name="Lipzen A."/>
            <person name="Chen C."/>
            <person name="Yan M."/>
            <person name="Daum C."/>
            <person name="Ng V."/>
            <person name="Clum A."/>
            <person name="Steindorff A."/>
            <person name="Ohm R.A."/>
            <person name="Martin F."/>
            <person name="Silar P."/>
            <person name="Natvig D.O."/>
            <person name="Lalanne C."/>
            <person name="Gautier V."/>
            <person name="Ament-Velasquez S.L."/>
            <person name="Kruys A."/>
            <person name="Hutchinson M.I."/>
            <person name="Powell A.J."/>
            <person name="Barry K."/>
            <person name="Miller A.N."/>
            <person name="Grigoriev I.V."/>
            <person name="Debuchy R."/>
            <person name="Gladieux P."/>
            <person name="Hiltunen Thoren M."/>
            <person name="Johannesson H."/>
        </authorList>
    </citation>
    <scope>NUCLEOTIDE SEQUENCE</scope>
    <source>
        <strain evidence="6">CBS 958.72</strain>
    </source>
</reference>
<evidence type="ECO:0000259" key="5">
    <source>
        <dbReference type="PROSITE" id="PS50048"/>
    </source>
</evidence>
<dbReference type="InterPro" id="IPR007219">
    <property type="entry name" value="XnlR_reg_dom"/>
</dbReference>
<organism evidence="6 7">
    <name type="scientific">Lasiosphaeria ovina</name>
    <dbReference type="NCBI Taxonomy" id="92902"/>
    <lineage>
        <taxon>Eukaryota</taxon>
        <taxon>Fungi</taxon>
        <taxon>Dikarya</taxon>
        <taxon>Ascomycota</taxon>
        <taxon>Pezizomycotina</taxon>
        <taxon>Sordariomycetes</taxon>
        <taxon>Sordariomycetidae</taxon>
        <taxon>Sordariales</taxon>
        <taxon>Lasiosphaeriaceae</taxon>
        <taxon>Lasiosphaeria</taxon>
    </lineage>
</organism>
<protein>
    <recommendedName>
        <fullName evidence="5">Zn(2)-C6 fungal-type domain-containing protein</fullName>
    </recommendedName>
</protein>
<evidence type="ECO:0000256" key="2">
    <source>
        <dbReference type="ARBA" id="ARBA00022723"/>
    </source>
</evidence>
<keyword evidence="3" id="KW-0539">Nucleus</keyword>
<evidence type="ECO:0000256" key="1">
    <source>
        <dbReference type="ARBA" id="ARBA00004123"/>
    </source>
</evidence>
<gene>
    <name evidence="6" type="ORF">B0T24DRAFT_571973</name>
</gene>
<dbReference type="Pfam" id="PF04082">
    <property type="entry name" value="Fungal_trans"/>
    <property type="match status" value="1"/>
</dbReference>
<reference evidence="6" key="2">
    <citation type="submission" date="2023-06" db="EMBL/GenBank/DDBJ databases">
        <authorList>
            <consortium name="Lawrence Berkeley National Laboratory"/>
            <person name="Haridas S."/>
            <person name="Hensen N."/>
            <person name="Bonometti L."/>
            <person name="Westerberg I."/>
            <person name="Brannstrom I.O."/>
            <person name="Guillou S."/>
            <person name="Cros-Aarteil S."/>
            <person name="Calhoun S."/>
            <person name="Kuo A."/>
            <person name="Mondo S."/>
            <person name="Pangilinan J."/>
            <person name="Riley R."/>
            <person name="Labutti K."/>
            <person name="Andreopoulos B."/>
            <person name="Lipzen A."/>
            <person name="Chen C."/>
            <person name="Yanf M."/>
            <person name="Daum C."/>
            <person name="Ng V."/>
            <person name="Clum A."/>
            <person name="Steindorff A."/>
            <person name="Ohm R."/>
            <person name="Martin F."/>
            <person name="Silar P."/>
            <person name="Natvig D."/>
            <person name="Lalanne C."/>
            <person name="Gautier V."/>
            <person name="Ament-Velasquez S.L."/>
            <person name="Kruys A."/>
            <person name="Hutchinson M.I."/>
            <person name="Powell A.J."/>
            <person name="Barry K."/>
            <person name="Miller A.N."/>
            <person name="Grigoriev I.V."/>
            <person name="Debuchy R."/>
            <person name="Gladieux P."/>
            <person name="Thoren M.H."/>
            <person name="Johannesson H."/>
        </authorList>
    </citation>
    <scope>NUCLEOTIDE SEQUENCE</scope>
    <source>
        <strain evidence="6">CBS 958.72</strain>
    </source>
</reference>
<feature type="region of interest" description="Disordered" evidence="4">
    <location>
        <begin position="90"/>
        <end position="124"/>
    </location>
</feature>
<dbReference type="PROSITE" id="PS00463">
    <property type="entry name" value="ZN2_CY6_FUNGAL_1"/>
    <property type="match status" value="1"/>
</dbReference>
<dbReference type="PANTHER" id="PTHR31001:SF49">
    <property type="entry name" value="ZN(II)2CYS6 TRANSCRIPTION FACTOR (EUROFUNG)"/>
    <property type="match status" value="1"/>
</dbReference>
<dbReference type="SMART" id="SM00066">
    <property type="entry name" value="GAL4"/>
    <property type="match status" value="1"/>
</dbReference>
<feature type="domain" description="Zn(2)-C6 fungal-type" evidence="5">
    <location>
        <begin position="22"/>
        <end position="53"/>
    </location>
</feature>
<comment type="caution">
    <text evidence="6">The sequence shown here is derived from an EMBL/GenBank/DDBJ whole genome shotgun (WGS) entry which is preliminary data.</text>
</comment>
<name>A0AAE0KF78_9PEZI</name>
<dbReference type="Proteomes" id="UP001287356">
    <property type="component" value="Unassembled WGS sequence"/>
</dbReference>
<dbReference type="PROSITE" id="PS50048">
    <property type="entry name" value="ZN2_CY6_FUNGAL_2"/>
    <property type="match status" value="1"/>
</dbReference>
<dbReference type="SUPFAM" id="SSF57701">
    <property type="entry name" value="Zn2/Cys6 DNA-binding domain"/>
    <property type="match status" value="1"/>
</dbReference>
<dbReference type="GO" id="GO:0000981">
    <property type="term" value="F:DNA-binding transcription factor activity, RNA polymerase II-specific"/>
    <property type="evidence" value="ECO:0007669"/>
    <property type="project" value="InterPro"/>
</dbReference>
<dbReference type="GO" id="GO:0005634">
    <property type="term" value="C:nucleus"/>
    <property type="evidence" value="ECO:0007669"/>
    <property type="project" value="UniProtKB-SubCell"/>
</dbReference>
<dbReference type="AlphaFoldDB" id="A0AAE0KF78"/>
<dbReference type="InterPro" id="IPR036864">
    <property type="entry name" value="Zn2-C6_fun-type_DNA-bd_sf"/>
</dbReference>
<dbReference type="PANTHER" id="PTHR31001">
    <property type="entry name" value="UNCHARACTERIZED TRANSCRIPTIONAL REGULATORY PROTEIN"/>
    <property type="match status" value="1"/>
</dbReference>
<keyword evidence="7" id="KW-1185">Reference proteome</keyword>
<feature type="compositionally biased region" description="Polar residues" evidence="4">
    <location>
        <begin position="107"/>
        <end position="118"/>
    </location>
</feature>
<keyword evidence="2" id="KW-0479">Metal-binding</keyword>
<evidence type="ECO:0000256" key="4">
    <source>
        <dbReference type="SAM" id="MobiDB-lite"/>
    </source>
</evidence>
<evidence type="ECO:0000313" key="6">
    <source>
        <dbReference type="EMBL" id="KAK3375633.1"/>
    </source>
</evidence>
<dbReference type="CDD" id="cd12148">
    <property type="entry name" value="fungal_TF_MHR"/>
    <property type="match status" value="1"/>
</dbReference>
<dbReference type="GO" id="GO:0006351">
    <property type="term" value="P:DNA-templated transcription"/>
    <property type="evidence" value="ECO:0007669"/>
    <property type="project" value="InterPro"/>
</dbReference>
<evidence type="ECO:0000313" key="7">
    <source>
        <dbReference type="Proteomes" id="UP001287356"/>
    </source>
</evidence>
<sequence>MISSHSQQRLQLTVTRNRERRSCRECRRRKLKCDRGLPCGSCVRRSDAGSCTYQQFAAELDDGDQGRHAQSEARLKRLEQLIMRLAAQSGAPTPHSIELYPSASLPGEQSTGSASSSRTAEDEPIYSGSTHWSAMLEDIQQLRYSTTQLNRSPSPNYPTVEPGDGNGSIIGMLFRPSTTASLEGVLAFYLPPRQDVDRLISVYFRSKTIGAPFIHGGQFRRQYEAFWQNQTATPPLWIAILFSVCHISANTLVIGKGTLNGDNRFAVAAAHCLVLGEYFRPKRFAVEGLLIFCQAQSLTSVSAPPDIGVLAGLFMRVATSMGYHRDPTVLPLSFSPFETELRRRTWSMCMQLDLLIAFHLGVPSSLQFPTWDTKAPSNLMVSDFDENMAIWPTPRPDSEVTEVLFYIAKHKIIVVFEKILRHTLDVQLENPVACDRTVNELDAELRAVYSAIPNILIPIPMTNSVVDPSSLVATRLCLSFIYQKCLAALHRPYVLQRRPASILACYNASLGLVRDFADAYDEFLPGGQAETERWFISSINWQDYLFGTTALCLVLCVAAESGVQFGVDVAASLAALGRARYICNERPLLKQDSATRRVLALADATARRFGHEGRAGLGQLSSSVSSVGGLESGMPHNSFHYDEANEMAWHEEGPYRNVSLEDSSWAYLEQFLDLTHVEMMDSIF</sequence>
<dbReference type="Gene3D" id="4.10.240.10">
    <property type="entry name" value="Zn(2)-C6 fungal-type DNA-binding domain"/>
    <property type="match status" value="1"/>
</dbReference>
<dbReference type="EMBL" id="JAULSN010000003">
    <property type="protein sequence ID" value="KAK3375633.1"/>
    <property type="molecule type" value="Genomic_DNA"/>
</dbReference>
<accession>A0AAE0KF78</accession>
<evidence type="ECO:0000256" key="3">
    <source>
        <dbReference type="ARBA" id="ARBA00023242"/>
    </source>
</evidence>
<dbReference type="SMART" id="SM00906">
    <property type="entry name" value="Fungal_trans"/>
    <property type="match status" value="1"/>
</dbReference>
<proteinExistence type="predicted"/>
<dbReference type="InterPro" id="IPR050613">
    <property type="entry name" value="Sec_Metabolite_Reg"/>
</dbReference>
<comment type="subcellular location">
    <subcellularLocation>
        <location evidence="1">Nucleus</location>
    </subcellularLocation>
</comment>